<dbReference type="InterPro" id="IPR018356">
    <property type="entry name" value="Tscrpt_reg_HTH_DeoR_CS"/>
</dbReference>
<organism evidence="5 6">
    <name type="scientific">Amnibacterium endophyticum</name>
    <dbReference type="NCBI Taxonomy" id="2109337"/>
    <lineage>
        <taxon>Bacteria</taxon>
        <taxon>Bacillati</taxon>
        <taxon>Actinomycetota</taxon>
        <taxon>Actinomycetes</taxon>
        <taxon>Micrococcales</taxon>
        <taxon>Microbacteriaceae</taxon>
        <taxon>Amnibacterium</taxon>
    </lineage>
</organism>
<evidence type="ECO:0000313" key="6">
    <source>
        <dbReference type="Proteomes" id="UP001597347"/>
    </source>
</evidence>
<dbReference type="InterPro" id="IPR001034">
    <property type="entry name" value="DeoR_HTH"/>
</dbReference>
<feature type="domain" description="HTH deoR-type" evidence="4">
    <location>
        <begin position="9"/>
        <end position="64"/>
    </location>
</feature>
<gene>
    <name evidence="5" type="ORF">ACFSBI_02020</name>
</gene>
<dbReference type="InterPro" id="IPR037171">
    <property type="entry name" value="NagB/RpiA_transferase-like"/>
</dbReference>
<dbReference type="Gene3D" id="3.40.50.1360">
    <property type="match status" value="1"/>
</dbReference>
<sequence length="266" mass="27521">MSAEDGAISSAARRDAIAALLHGSPLSVDELALRFRVSPSTVRRDLALLSGSHPIVRTYGGAVHLTPAHEKSLAERTPIAAGQKQAIGRLAASFVGPGQRVILDGGTTVGALAAQLAGTGELTVLTNSLTAVRALEHDARVELVLLGGSLRRVSSATIGPLAEAALADATADAVFLGADSLVAGRGLLEQDQQQASLKRAMLHAAADRFVLVDSSKLGLDGAGWWARLEPPWHLVTDAGATDEQLEPFRALPGVRIHLAGEASGPR</sequence>
<dbReference type="SUPFAM" id="SSF46785">
    <property type="entry name" value="Winged helix' DNA-binding domain"/>
    <property type="match status" value="1"/>
</dbReference>
<dbReference type="SUPFAM" id="SSF100950">
    <property type="entry name" value="NagB/RpiA/CoA transferase-like"/>
    <property type="match status" value="1"/>
</dbReference>
<comment type="caution">
    <text evidence="5">The sequence shown here is derived from an EMBL/GenBank/DDBJ whole genome shotgun (WGS) entry which is preliminary data.</text>
</comment>
<dbReference type="PRINTS" id="PR00037">
    <property type="entry name" value="HTHLACR"/>
</dbReference>
<dbReference type="PANTHER" id="PTHR30363">
    <property type="entry name" value="HTH-TYPE TRANSCRIPTIONAL REGULATOR SRLR-RELATED"/>
    <property type="match status" value="1"/>
</dbReference>
<dbReference type="SMART" id="SM00420">
    <property type="entry name" value="HTH_DEOR"/>
    <property type="match status" value="1"/>
</dbReference>
<dbReference type="Pfam" id="PF00455">
    <property type="entry name" value="DeoRC"/>
    <property type="match status" value="1"/>
</dbReference>
<evidence type="ECO:0000256" key="1">
    <source>
        <dbReference type="ARBA" id="ARBA00023015"/>
    </source>
</evidence>
<proteinExistence type="predicted"/>
<dbReference type="Gene3D" id="1.10.10.10">
    <property type="entry name" value="Winged helix-like DNA-binding domain superfamily/Winged helix DNA-binding domain"/>
    <property type="match status" value="1"/>
</dbReference>
<dbReference type="InterPro" id="IPR050313">
    <property type="entry name" value="Carb_Metab_HTH_regulators"/>
</dbReference>
<name>A0ABW4LD33_9MICO</name>
<dbReference type="EMBL" id="JBHUEA010000002">
    <property type="protein sequence ID" value="MFD1720312.1"/>
    <property type="molecule type" value="Genomic_DNA"/>
</dbReference>
<keyword evidence="1" id="KW-0805">Transcription regulation</keyword>
<dbReference type="PROSITE" id="PS00894">
    <property type="entry name" value="HTH_DEOR_1"/>
    <property type="match status" value="1"/>
</dbReference>
<dbReference type="GO" id="GO:0003677">
    <property type="term" value="F:DNA binding"/>
    <property type="evidence" value="ECO:0007669"/>
    <property type="project" value="UniProtKB-KW"/>
</dbReference>
<dbReference type="PROSITE" id="PS51000">
    <property type="entry name" value="HTH_DEOR_2"/>
    <property type="match status" value="1"/>
</dbReference>
<evidence type="ECO:0000313" key="5">
    <source>
        <dbReference type="EMBL" id="MFD1720312.1"/>
    </source>
</evidence>
<dbReference type="InterPro" id="IPR036388">
    <property type="entry name" value="WH-like_DNA-bd_sf"/>
</dbReference>
<dbReference type="Pfam" id="PF08220">
    <property type="entry name" value="HTH_DeoR"/>
    <property type="match status" value="1"/>
</dbReference>
<evidence type="ECO:0000256" key="2">
    <source>
        <dbReference type="ARBA" id="ARBA00023125"/>
    </source>
</evidence>
<accession>A0ABW4LD33</accession>
<dbReference type="InterPro" id="IPR014036">
    <property type="entry name" value="DeoR-like_C"/>
</dbReference>
<dbReference type="RefSeq" id="WP_377931514.1">
    <property type="nucleotide sequence ID" value="NZ_JBHUEA010000002.1"/>
</dbReference>
<keyword evidence="3" id="KW-0804">Transcription</keyword>
<reference evidence="6" key="1">
    <citation type="journal article" date="2019" name="Int. J. Syst. Evol. Microbiol.">
        <title>The Global Catalogue of Microorganisms (GCM) 10K type strain sequencing project: providing services to taxonomists for standard genome sequencing and annotation.</title>
        <authorList>
            <consortium name="The Broad Institute Genomics Platform"/>
            <consortium name="The Broad Institute Genome Sequencing Center for Infectious Disease"/>
            <person name="Wu L."/>
            <person name="Ma J."/>
        </authorList>
    </citation>
    <scope>NUCLEOTIDE SEQUENCE [LARGE SCALE GENOMIC DNA]</scope>
    <source>
        <strain evidence="6">CGMCC 1.12471</strain>
    </source>
</reference>
<dbReference type="SMART" id="SM01134">
    <property type="entry name" value="DeoRC"/>
    <property type="match status" value="1"/>
</dbReference>
<keyword evidence="6" id="KW-1185">Reference proteome</keyword>
<dbReference type="InterPro" id="IPR036390">
    <property type="entry name" value="WH_DNA-bd_sf"/>
</dbReference>
<protein>
    <submittedName>
        <fullName evidence="5">DeoR/GlpR family DNA-binding transcription regulator</fullName>
    </submittedName>
</protein>
<keyword evidence="2 5" id="KW-0238">DNA-binding</keyword>
<dbReference type="PANTHER" id="PTHR30363:SF44">
    <property type="entry name" value="AGA OPERON TRANSCRIPTIONAL REPRESSOR-RELATED"/>
    <property type="match status" value="1"/>
</dbReference>
<dbReference type="Proteomes" id="UP001597347">
    <property type="component" value="Unassembled WGS sequence"/>
</dbReference>
<evidence type="ECO:0000259" key="4">
    <source>
        <dbReference type="PROSITE" id="PS51000"/>
    </source>
</evidence>
<evidence type="ECO:0000256" key="3">
    <source>
        <dbReference type="ARBA" id="ARBA00023163"/>
    </source>
</evidence>